<name>A0A410WXT1_9BACL</name>
<evidence type="ECO:0000313" key="1">
    <source>
        <dbReference type="EMBL" id="MCY9598140.1"/>
    </source>
</evidence>
<organism evidence="2 3">
    <name type="scientific">Paenibacillus chitinolyticus</name>
    <dbReference type="NCBI Taxonomy" id="79263"/>
    <lineage>
        <taxon>Bacteria</taxon>
        <taxon>Bacillati</taxon>
        <taxon>Bacillota</taxon>
        <taxon>Bacilli</taxon>
        <taxon>Bacillales</taxon>
        <taxon>Paenibacillaceae</taxon>
        <taxon>Paenibacillus</taxon>
    </lineage>
</organism>
<evidence type="ECO:0000313" key="3">
    <source>
        <dbReference type="Proteomes" id="UP000288943"/>
    </source>
</evidence>
<dbReference type="Proteomes" id="UP000288943">
    <property type="component" value="Chromosome"/>
</dbReference>
<evidence type="ECO:0000313" key="4">
    <source>
        <dbReference type="Proteomes" id="UP001527202"/>
    </source>
</evidence>
<protein>
    <submittedName>
        <fullName evidence="2">Uncharacterized protein</fullName>
    </submittedName>
</protein>
<dbReference type="Proteomes" id="UP001527202">
    <property type="component" value="Unassembled WGS sequence"/>
</dbReference>
<gene>
    <name evidence="1" type="ORF">M5X16_20540</name>
    <name evidence="2" type="ORF">PC41400_16720</name>
</gene>
<dbReference type="EMBL" id="CP026520">
    <property type="protein sequence ID" value="QAV19235.1"/>
    <property type="molecule type" value="Genomic_DNA"/>
</dbReference>
<dbReference type="EMBL" id="JAMDMJ010000029">
    <property type="protein sequence ID" value="MCY9598140.1"/>
    <property type="molecule type" value="Genomic_DNA"/>
</dbReference>
<dbReference type="GeneID" id="95376452"/>
<dbReference type="KEGG" id="pchi:PC41400_16720"/>
<proteinExistence type="predicted"/>
<dbReference type="AlphaFoldDB" id="A0A410WXT1"/>
<reference evidence="2 3" key="1">
    <citation type="submission" date="2018-01" db="EMBL/GenBank/DDBJ databases">
        <title>The whole genome sequencing and assembly of Paenibacillus chitinolyticus KCCM 41400 strain.</title>
        <authorList>
            <person name="Kim J.-Y."/>
            <person name="Park M.-K."/>
            <person name="Lee Y.-J."/>
            <person name="Yi H."/>
            <person name="Bahn Y.-S."/>
            <person name="Kim J.F."/>
            <person name="Lee D.-W."/>
        </authorList>
    </citation>
    <scope>NUCLEOTIDE SEQUENCE [LARGE SCALE GENOMIC DNA]</scope>
    <source>
        <strain evidence="2 3">KCCM 41400</strain>
    </source>
</reference>
<sequence>MNLKSLAIGAVALGLLTGGGYLTTAYASSNDSVKSEVQLAKVDIKTFGPGEMPEIPAGATEMEKTKLDLETAKVDVKTFSGQAQSG</sequence>
<dbReference type="RefSeq" id="WP_042226105.1">
    <property type="nucleotide sequence ID" value="NZ_CP026520.1"/>
</dbReference>
<evidence type="ECO:0000313" key="2">
    <source>
        <dbReference type="EMBL" id="QAV19235.1"/>
    </source>
</evidence>
<reference evidence="1 4" key="2">
    <citation type="submission" date="2022-05" db="EMBL/GenBank/DDBJ databases">
        <title>Genome Sequencing of Bee-Associated Microbes.</title>
        <authorList>
            <person name="Dunlap C."/>
        </authorList>
    </citation>
    <scope>NUCLEOTIDE SEQUENCE [LARGE SCALE GENOMIC DNA]</scope>
    <source>
        <strain evidence="1 4">NRRL B-23120</strain>
    </source>
</reference>
<accession>A0A410WXT1</accession>
<keyword evidence="4" id="KW-1185">Reference proteome</keyword>